<organism evidence="2 3">
    <name type="scientific">Flavobacterium album</name>
    <dbReference type="NCBI Taxonomy" id="2175091"/>
    <lineage>
        <taxon>Bacteria</taxon>
        <taxon>Pseudomonadati</taxon>
        <taxon>Bacteroidota</taxon>
        <taxon>Flavobacteriia</taxon>
        <taxon>Flavobacteriales</taxon>
        <taxon>Flavobacteriaceae</taxon>
        <taxon>Flavobacterium</taxon>
    </lineage>
</organism>
<proteinExistence type="predicted"/>
<name>A0A2S1QX67_9FLAO</name>
<dbReference type="KEGG" id="falb:HYN59_07270"/>
<evidence type="ECO:0000256" key="1">
    <source>
        <dbReference type="SAM" id="Phobius"/>
    </source>
</evidence>
<feature type="transmembrane region" description="Helical" evidence="1">
    <location>
        <begin position="25"/>
        <end position="46"/>
    </location>
</feature>
<evidence type="ECO:0000313" key="2">
    <source>
        <dbReference type="EMBL" id="AWH84939.1"/>
    </source>
</evidence>
<evidence type="ECO:0000313" key="3">
    <source>
        <dbReference type="Proteomes" id="UP000244929"/>
    </source>
</evidence>
<keyword evidence="1" id="KW-0812">Transmembrane</keyword>
<dbReference type="Proteomes" id="UP000244929">
    <property type="component" value="Chromosome"/>
</dbReference>
<keyword evidence="1" id="KW-1133">Transmembrane helix</keyword>
<dbReference type="AlphaFoldDB" id="A0A2S1QX67"/>
<sequence>MRQKTYHAFTKRAILNRTPNWAKNMFRITFILTSAITIFIAGTNLFSEEIKYESMLGLKALDAVVYGLSKMFGVEIKEEQ</sequence>
<dbReference type="RefSeq" id="WP_108777645.1">
    <property type="nucleotide sequence ID" value="NZ_CP029186.1"/>
</dbReference>
<accession>A0A2S1QX67</accession>
<keyword evidence="1" id="KW-0472">Membrane</keyword>
<gene>
    <name evidence="2" type="ORF">HYN59_07270</name>
</gene>
<dbReference type="OrthoDB" id="798059at2"/>
<dbReference type="EMBL" id="CP029186">
    <property type="protein sequence ID" value="AWH84939.1"/>
    <property type="molecule type" value="Genomic_DNA"/>
</dbReference>
<reference evidence="2 3" key="1">
    <citation type="submission" date="2018-04" db="EMBL/GenBank/DDBJ databases">
        <title>Genome sequencing of Flavobacterium sp. HYN0059.</title>
        <authorList>
            <person name="Yi H."/>
            <person name="Baek C."/>
        </authorList>
    </citation>
    <scope>NUCLEOTIDE SEQUENCE [LARGE SCALE GENOMIC DNA]</scope>
    <source>
        <strain evidence="2 3">HYN0059</strain>
    </source>
</reference>
<protein>
    <submittedName>
        <fullName evidence="2">Uncharacterized protein</fullName>
    </submittedName>
</protein>
<keyword evidence="3" id="KW-1185">Reference proteome</keyword>